<comment type="caution">
    <text evidence="1">The sequence shown here is derived from an EMBL/GenBank/DDBJ whole genome shotgun (WGS) entry which is preliminary data.</text>
</comment>
<dbReference type="OrthoDB" id="10362101at2759"/>
<proteinExistence type="predicted"/>
<keyword evidence="2" id="KW-1185">Reference proteome</keyword>
<accession>A0A4U5MM17</accession>
<sequence length="295" mass="33880">MDDVKSDLLQENPKLSDSPLNLFSKFATAISNQVDLLTRSVELNYLDVFLVNGCIGVEHVDERNNIVACSQQRQLVGLKPKCVRINGQKSAEHGYVHNVHSDINFDCLPGLRKIAHQAKSLEISILDDDTDSSLFLGNFPVNFTHVSVATLCKMSDILIRYVDRVISFGGVIYLNFIGELNGAIQCLDTVLLKLIEQNRWEEIFVQVQGAISEEVTFMDRLVRWWQRFAPLKRRELAVSFKSNLADFEFIRKLPQGTTLTERKMQRYHYMTHPREAMKEARFWKEADGMLHVLFT</sequence>
<name>A0A4U5MM17_STECR</name>
<reference evidence="1 2" key="1">
    <citation type="journal article" date="2015" name="Genome Biol.">
        <title>Comparative genomics of Steinernema reveals deeply conserved gene regulatory networks.</title>
        <authorList>
            <person name="Dillman A.R."/>
            <person name="Macchietto M."/>
            <person name="Porter C.F."/>
            <person name="Rogers A."/>
            <person name="Williams B."/>
            <person name="Antoshechkin I."/>
            <person name="Lee M.M."/>
            <person name="Goodwin Z."/>
            <person name="Lu X."/>
            <person name="Lewis E.E."/>
            <person name="Goodrich-Blair H."/>
            <person name="Stock S.P."/>
            <person name="Adams B.J."/>
            <person name="Sternberg P.W."/>
            <person name="Mortazavi A."/>
        </authorList>
    </citation>
    <scope>NUCLEOTIDE SEQUENCE [LARGE SCALE GENOMIC DNA]</scope>
    <source>
        <strain evidence="1 2">ALL</strain>
    </source>
</reference>
<dbReference type="EMBL" id="AZBU02000007">
    <property type="protein sequence ID" value="TKR70518.1"/>
    <property type="molecule type" value="Genomic_DNA"/>
</dbReference>
<protein>
    <submittedName>
        <fullName evidence="1">Uncharacterized protein</fullName>
    </submittedName>
</protein>
<evidence type="ECO:0000313" key="1">
    <source>
        <dbReference type="EMBL" id="TKR70518.1"/>
    </source>
</evidence>
<dbReference type="AlphaFoldDB" id="A0A4U5MM17"/>
<reference evidence="1 2" key="2">
    <citation type="journal article" date="2019" name="G3 (Bethesda)">
        <title>Hybrid Assembly of the Genome of the Entomopathogenic Nematode Steinernema carpocapsae Identifies the X-Chromosome.</title>
        <authorList>
            <person name="Serra L."/>
            <person name="Macchietto M."/>
            <person name="Macias-Munoz A."/>
            <person name="McGill C.J."/>
            <person name="Rodriguez I.M."/>
            <person name="Rodriguez B."/>
            <person name="Murad R."/>
            <person name="Mortazavi A."/>
        </authorList>
    </citation>
    <scope>NUCLEOTIDE SEQUENCE [LARGE SCALE GENOMIC DNA]</scope>
    <source>
        <strain evidence="1 2">ALL</strain>
    </source>
</reference>
<dbReference type="Proteomes" id="UP000298663">
    <property type="component" value="Unassembled WGS sequence"/>
</dbReference>
<gene>
    <name evidence="1" type="ORF">L596_022538</name>
</gene>
<evidence type="ECO:0000313" key="2">
    <source>
        <dbReference type="Proteomes" id="UP000298663"/>
    </source>
</evidence>
<organism evidence="1 2">
    <name type="scientific">Steinernema carpocapsae</name>
    <name type="common">Entomopathogenic nematode</name>
    <dbReference type="NCBI Taxonomy" id="34508"/>
    <lineage>
        <taxon>Eukaryota</taxon>
        <taxon>Metazoa</taxon>
        <taxon>Ecdysozoa</taxon>
        <taxon>Nematoda</taxon>
        <taxon>Chromadorea</taxon>
        <taxon>Rhabditida</taxon>
        <taxon>Tylenchina</taxon>
        <taxon>Panagrolaimomorpha</taxon>
        <taxon>Strongyloidoidea</taxon>
        <taxon>Steinernematidae</taxon>
        <taxon>Steinernema</taxon>
    </lineage>
</organism>